<evidence type="ECO:0000256" key="3">
    <source>
        <dbReference type="ARBA" id="ARBA00022723"/>
    </source>
</evidence>
<evidence type="ECO:0000256" key="4">
    <source>
        <dbReference type="ARBA" id="ARBA00023004"/>
    </source>
</evidence>
<dbReference type="InterPro" id="IPR002403">
    <property type="entry name" value="Cyt_P450_E_grp-IV"/>
</dbReference>
<dbReference type="InterPro" id="IPR001128">
    <property type="entry name" value="Cyt_P450"/>
</dbReference>
<organism evidence="5 6">
    <name type="scientific">Phyllosticta capitalensis</name>
    <dbReference type="NCBI Taxonomy" id="121624"/>
    <lineage>
        <taxon>Eukaryota</taxon>
        <taxon>Fungi</taxon>
        <taxon>Dikarya</taxon>
        <taxon>Ascomycota</taxon>
        <taxon>Pezizomycotina</taxon>
        <taxon>Dothideomycetes</taxon>
        <taxon>Dothideomycetes incertae sedis</taxon>
        <taxon>Botryosphaeriales</taxon>
        <taxon>Phyllostictaceae</taxon>
        <taxon>Phyllosticta</taxon>
    </lineage>
</organism>
<name>A0ABR1YJL2_9PEZI</name>
<protein>
    <submittedName>
        <fullName evidence="5">Cytochrome P450</fullName>
    </submittedName>
</protein>
<dbReference type="InterPro" id="IPR036396">
    <property type="entry name" value="Cyt_P450_sf"/>
</dbReference>
<dbReference type="PRINTS" id="PR00465">
    <property type="entry name" value="EP450IV"/>
</dbReference>
<evidence type="ECO:0000313" key="5">
    <source>
        <dbReference type="EMBL" id="KAK8230944.1"/>
    </source>
</evidence>
<dbReference type="InterPro" id="IPR053007">
    <property type="entry name" value="CYP450_monoxygenase_sec-met"/>
</dbReference>
<proteinExistence type="inferred from homology"/>
<comment type="cofactor">
    <cofactor evidence="1">
        <name>heme</name>
        <dbReference type="ChEBI" id="CHEBI:30413"/>
    </cofactor>
</comment>
<dbReference type="PANTHER" id="PTHR47582">
    <property type="entry name" value="P450, PUTATIVE (EUROFUNG)-RELATED"/>
    <property type="match status" value="1"/>
</dbReference>
<evidence type="ECO:0000256" key="1">
    <source>
        <dbReference type="ARBA" id="ARBA00001971"/>
    </source>
</evidence>
<dbReference type="CDD" id="cd11040">
    <property type="entry name" value="CYP7_CYP8-like"/>
    <property type="match status" value="1"/>
</dbReference>
<keyword evidence="3" id="KW-0479">Metal-binding</keyword>
<gene>
    <name evidence="5" type="ORF">HDK90DRAFT_417822</name>
</gene>
<keyword evidence="6" id="KW-1185">Reference proteome</keyword>
<dbReference type="Pfam" id="PF00067">
    <property type="entry name" value="p450"/>
    <property type="match status" value="1"/>
</dbReference>
<comment type="similarity">
    <text evidence="2">Belongs to the cytochrome P450 family.</text>
</comment>
<dbReference type="EMBL" id="JBBWRZ010000008">
    <property type="protein sequence ID" value="KAK8230944.1"/>
    <property type="molecule type" value="Genomic_DNA"/>
</dbReference>
<dbReference type="PANTHER" id="PTHR47582:SF1">
    <property type="entry name" value="P450, PUTATIVE (EUROFUNG)-RELATED"/>
    <property type="match status" value="1"/>
</dbReference>
<accession>A0ABR1YJL2</accession>
<sequence length="413" mass="46214">MLGLRVYVVTAPQLVTAVYRASKTISFRPFIAEIFTRVAEMDANAHKINMDSLGDPNGLLARSHEILLGGLARNINGWGRGRERVNLADVPKEMFGDSTLNAIFGPGLIELDASIAQAYWDWDSALVELTLAPLPWLTYRRAYLGRRRLQRALKTYMETGRYKEGCQMLQDRVALHMSLGYSWAMAGYIELGMVIASFPNSAYSSFWFLCRVFADEALLRDLRDDVAAAVERDGDKAVVDIDAARTRCPLLMSTFREVLRLCMPTSSWRTVIEDTQLDRYLVKKGSLLLLEGGLLHSKPEIWGEDASEFNARRFMDSASGTRKDGSMVPSASYRAFGGGNIYCPGRNIAQIELFGLLVPVITGFDIEGADGPLTVPPVVDDVIPLGAIRPRWEPMVKISRRKGWEDVTWEYRS</sequence>
<reference evidence="5 6" key="1">
    <citation type="submission" date="2024-04" db="EMBL/GenBank/DDBJ databases">
        <title>Phyllosticta paracitricarpa is synonymous to the EU quarantine fungus P. citricarpa based on phylogenomic analyses.</title>
        <authorList>
            <consortium name="Lawrence Berkeley National Laboratory"/>
            <person name="Van Ingen-Buijs V.A."/>
            <person name="Van Westerhoven A.C."/>
            <person name="Haridas S."/>
            <person name="Skiadas P."/>
            <person name="Martin F."/>
            <person name="Groenewald J.Z."/>
            <person name="Crous P.W."/>
            <person name="Seidl M.F."/>
        </authorList>
    </citation>
    <scope>NUCLEOTIDE SEQUENCE [LARGE SCALE GENOMIC DNA]</scope>
    <source>
        <strain evidence="5 6">CBS 123374</strain>
    </source>
</reference>
<comment type="caution">
    <text evidence="5">The sequence shown here is derived from an EMBL/GenBank/DDBJ whole genome shotgun (WGS) entry which is preliminary data.</text>
</comment>
<dbReference type="SUPFAM" id="SSF48264">
    <property type="entry name" value="Cytochrome P450"/>
    <property type="match status" value="1"/>
</dbReference>
<dbReference type="Proteomes" id="UP001492380">
    <property type="component" value="Unassembled WGS sequence"/>
</dbReference>
<keyword evidence="4" id="KW-0408">Iron</keyword>
<evidence type="ECO:0000256" key="2">
    <source>
        <dbReference type="ARBA" id="ARBA00010617"/>
    </source>
</evidence>
<dbReference type="Gene3D" id="1.10.630.10">
    <property type="entry name" value="Cytochrome P450"/>
    <property type="match status" value="1"/>
</dbReference>
<evidence type="ECO:0000313" key="6">
    <source>
        <dbReference type="Proteomes" id="UP001492380"/>
    </source>
</evidence>